<accession>A0AAV2CB76</accession>
<reference evidence="1 2" key="1">
    <citation type="submission" date="2024-04" db="EMBL/GenBank/DDBJ databases">
        <authorList>
            <person name="Fracassetti M."/>
        </authorList>
    </citation>
    <scope>NUCLEOTIDE SEQUENCE [LARGE SCALE GENOMIC DNA]</scope>
</reference>
<evidence type="ECO:0000313" key="2">
    <source>
        <dbReference type="Proteomes" id="UP001497516"/>
    </source>
</evidence>
<evidence type="ECO:0000313" key="1">
    <source>
        <dbReference type="EMBL" id="CAL1353554.1"/>
    </source>
</evidence>
<proteinExistence type="predicted"/>
<protein>
    <recommendedName>
        <fullName evidence="3">Reverse transcriptase</fullName>
    </recommendedName>
</protein>
<dbReference type="EMBL" id="OZ034813">
    <property type="protein sequence ID" value="CAL1353554.1"/>
    <property type="molecule type" value="Genomic_DNA"/>
</dbReference>
<name>A0AAV2CB76_9ROSI</name>
<sequence>MFRMWERLKKLRHLLYDWSRAGTTKSLHNIKTLQAEIDRIKLIHPVDWDEVKNLEMELSRQWEAEEMFWQQKSRVKWLKKGDKNFAYFHTVTRARRKRNFVPGLRNEEEEWVTEETGKATIATNFYQTLFTSESQVPNKVERVASLPIAHSVTPQMNAQLTAEILPTEVRQTVFAMGSKQAPGSDGFTGKFFKDFWDICGHFGG</sequence>
<gene>
    <name evidence="1" type="ORF">LTRI10_LOCUS1450</name>
</gene>
<keyword evidence="2" id="KW-1185">Reference proteome</keyword>
<evidence type="ECO:0008006" key="3">
    <source>
        <dbReference type="Google" id="ProtNLM"/>
    </source>
</evidence>
<dbReference type="Proteomes" id="UP001497516">
    <property type="component" value="Chromosome 1"/>
</dbReference>
<dbReference type="AlphaFoldDB" id="A0AAV2CB76"/>
<organism evidence="1 2">
    <name type="scientific">Linum trigynum</name>
    <dbReference type="NCBI Taxonomy" id="586398"/>
    <lineage>
        <taxon>Eukaryota</taxon>
        <taxon>Viridiplantae</taxon>
        <taxon>Streptophyta</taxon>
        <taxon>Embryophyta</taxon>
        <taxon>Tracheophyta</taxon>
        <taxon>Spermatophyta</taxon>
        <taxon>Magnoliopsida</taxon>
        <taxon>eudicotyledons</taxon>
        <taxon>Gunneridae</taxon>
        <taxon>Pentapetalae</taxon>
        <taxon>rosids</taxon>
        <taxon>fabids</taxon>
        <taxon>Malpighiales</taxon>
        <taxon>Linaceae</taxon>
        <taxon>Linum</taxon>
    </lineage>
</organism>